<comment type="caution">
    <text evidence="1">The sequence shown here is derived from an EMBL/GenBank/DDBJ whole genome shotgun (WGS) entry which is preliminary data.</text>
</comment>
<name>A0A7W7J0J6_9FLAO</name>
<dbReference type="RefSeq" id="WP_184166208.1">
    <property type="nucleotide sequence ID" value="NZ_JACHLD010000007.1"/>
</dbReference>
<dbReference type="Pfam" id="PF14081">
    <property type="entry name" value="DUF4262"/>
    <property type="match status" value="1"/>
</dbReference>
<proteinExistence type="predicted"/>
<sequence>MQEDKKALYFKNVYDNISSKGYHVTAVLEEKNVTPFAYSTGIFENFNIPELFISGLGPNLSGQIIENYVEKYKSDKIQLNKKIDDLIDTFPIYLIKVKNDDLLEYVLTSVKFYKNKKFEYLQLIFPDLNGKFPNDLSYNYDQNIIGEFQF</sequence>
<dbReference type="Proteomes" id="UP000561681">
    <property type="component" value="Unassembled WGS sequence"/>
</dbReference>
<evidence type="ECO:0008006" key="3">
    <source>
        <dbReference type="Google" id="ProtNLM"/>
    </source>
</evidence>
<dbReference type="AlphaFoldDB" id="A0A7W7J0J6"/>
<dbReference type="EMBL" id="JACHLD010000007">
    <property type="protein sequence ID" value="MBB4803948.1"/>
    <property type="molecule type" value="Genomic_DNA"/>
</dbReference>
<organism evidence="1 2">
    <name type="scientific">Flavobacterium nitrogenifigens</name>
    <dbReference type="NCBI Taxonomy" id="1617283"/>
    <lineage>
        <taxon>Bacteria</taxon>
        <taxon>Pseudomonadati</taxon>
        <taxon>Bacteroidota</taxon>
        <taxon>Flavobacteriia</taxon>
        <taxon>Flavobacteriales</taxon>
        <taxon>Flavobacteriaceae</taxon>
        <taxon>Flavobacterium</taxon>
    </lineage>
</organism>
<keyword evidence="2" id="KW-1185">Reference proteome</keyword>
<protein>
    <recommendedName>
        <fullName evidence="3">DUF4262 domain-containing protein</fullName>
    </recommendedName>
</protein>
<evidence type="ECO:0000313" key="2">
    <source>
        <dbReference type="Proteomes" id="UP000561681"/>
    </source>
</evidence>
<dbReference type="InterPro" id="IPR025358">
    <property type="entry name" value="DUF4262"/>
</dbReference>
<accession>A0A7W7J0J6</accession>
<reference evidence="1 2" key="1">
    <citation type="submission" date="2020-08" db="EMBL/GenBank/DDBJ databases">
        <title>Functional genomics of gut bacteria from endangered species of beetles.</title>
        <authorList>
            <person name="Carlos-Shanley C."/>
        </authorList>
    </citation>
    <scope>NUCLEOTIDE SEQUENCE [LARGE SCALE GENOMIC DNA]</scope>
    <source>
        <strain evidence="1 2">S00142</strain>
    </source>
</reference>
<evidence type="ECO:0000313" key="1">
    <source>
        <dbReference type="EMBL" id="MBB4803948.1"/>
    </source>
</evidence>
<gene>
    <name evidence="1" type="ORF">HNP37_004028</name>
</gene>